<dbReference type="Pfam" id="PF00543">
    <property type="entry name" value="P-II"/>
    <property type="match status" value="1"/>
</dbReference>
<gene>
    <name evidence="1" type="ORF">ACFQ1G_04475</name>
</gene>
<dbReference type="RefSeq" id="WP_380737074.1">
    <property type="nucleotide sequence ID" value="NZ_JBHTJP010000032.1"/>
</dbReference>
<name>A0ABW3IDG4_9FLAO</name>
<organism evidence="1 2">
    <name type="scientific">Salinimicrobium gaetbulicola</name>
    <dbReference type="NCBI Taxonomy" id="999702"/>
    <lineage>
        <taxon>Bacteria</taxon>
        <taxon>Pseudomonadati</taxon>
        <taxon>Bacteroidota</taxon>
        <taxon>Flavobacteriia</taxon>
        <taxon>Flavobacteriales</taxon>
        <taxon>Flavobacteriaceae</taxon>
        <taxon>Salinimicrobium</taxon>
    </lineage>
</organism>
<dbReference type="PROSITE" id="PS51343">
    <property type="entry name" value="PII_GLNB_DOM"/>
    <property type="match status" value="1"/>
</dbReference>
<dbReference type="PANTHER" id="PTHR30115">
    <property type="entry name" value="NITROGEN REGULATORY PROTEIN P-II"/>
    <property type="match status" value="1"/>
</dbReference>
<dbReference type="SMART" id="SM00938">
    <property type="entry name" value="P-II"/>
    <property type="match status" value="1"/>
</dbReference>
<sequence>MKKIEAIIRTEKFSEVKRALQEIGVLFFTYWDVTGVGNETLGHVYRGVAYNTADIPRRMLSLVVQEDNLDLTVEVLLSAAYTGKIGDGKLFISTIDEAYRIRTKESGIKSLL</sequence>
<comment type="caution">
    <text evidence="1">The sequence shown here is derived from an EMBL/GenBank/DDBJ whole genome shotgun (WGS) entry which is preliminary data.</text>
</comment>
<proteinExistence type="predicted"/>
<protein>
    <submittedName>
        <fullName evidence="1">P-II family nitrogen regulator</fullName>
    </submittedName>
</protein>
<dbReference type="EMBL" id="JBHTJP010000032">
    <property type="protein sequence ID" value="MFD0976041.1"/>
    <property type="molecule type" value="Genomic_DNA"/>
</dbReference>
<dbReference type="PANTHER" id="PTHR30115:SF11">
    <property type="entry name" value="NITROGEN REGULATORY PROTEIN P-II HOMOLOG"/>
    <property type="match status" value="1"/>
</dbReference>
<dbReference type="PRINTS" id="PR00340">
    <property type="entry name" value="PIIGLNB"/>
</dbReference>
<accession>A0ABW3IDG4</accession>
<dbReference type="InterPro" id="IPR011322">
    <property type="entry name" value="N-reg_PII-like_a/b"/>
</dbReference>
<dbReference type="InterPro" id="IPR002187">
    <property type="entry name" value="N-reg_PII"/>
</dbReference>
<evidence type="ECO:0000313" key="2">
    <source>
        <dbReference type="Proteomes" id="UP001597100"/>
    </source>
</evidence>
<dbReference type="Gene3D" id="3.30.70.120">
    <property type="match status" value="1"/>
</dbReference>
<dbReference type="Proteomes" id="UP001597100">
    <property type="component" value="Unassembled WGS sequence"/>
</dbReference>
<keyword evidence="2" id="KW-1185">Reference proteome</keyword>
<evidence type="ECO:0000313" key="1">
    <source>
        <dbReference type="EMBL" id="MFD0976041.1"/>
    </source>
</evidence>
<dbReference type="InterPro" id="IPR015867">
    <property type="entry name" value="N-reg_PII/ATP_PRibTrfase_C"/>
</dbReference>
<dbReference type="SUPFAM" id="SSF54913">
    <property type="entry name" value="GlnB-like"/>
    <property type="match status" value="1"/>
</dbReference>
<reference evidence="2" key="1">
    <citation type="journal article" date="2019" name="Int. J. Syst. Evol. Microbiol.">
        <title>The Global Catalogue of Microorganisms (GCM) 10K type strain sequencing project: providing services to taxonomists for standard genome sequencing and annotation.</title>
        <authorList>
            <consortium name="The Broad Institute Genomics Platform"/>
            <consortium name="The Broad Institute Genome Sequencing Center for Infectious Disease"/>
            <person name="Wu L."/>
            <person name="Ma J."/>
        </authorList>
    </citation>
    <scope>NUCLEOTIDE SEQUENCE [LARGE SCALE GENOMIC DNA]</scope>
    <source>
        <strain evidence="2">CCUG 60898</strain>
    </source>
</reference>